<keyword evidence="4 7" id="KW-0255">Endonuclease</keyword>
<dbReference type="InterPro" id="IPR020568">
    <property type="entry name" value="Ribosomal_Su5_D2-typ_SF"/>
</dbReference>
<evidence type="ECO:0000256" key="1">
    <source>
        <dbReference type="ARBA" id="ARBA00002663"/>
    </source>
</evidence>
<dbReference type="AlphaFoldDB" id="A0A3L7J0N3"/>
<accession>A0A3L7J0N3</accession>
<dbReference type="GO" id="GO:0001682">
    <property type="term" value="P:tRNA 5'-leader removal"/>
    <property type="evidence" value="ECO:0007669"/>
    <property type="project" value="UniProtKB-UniRule"/>
</dbReference>
<evidence type="ECO:0000256" key="8">
    <source>
        <dbReference type="NCBIfam" id="TIGR00188"/>
    </source>
</evidence>
<dbReference type="InterPro" id="IPR020539">
    <property type="entry name" value="RNase_P_CS"/>
</dbReference>
<proteinExistence type="inferred from homology"/>
<dbReference type="EMBL" id="RCWJ01000002">
    <property type="protein sequence ID" value="RLQ84056.1"/>
    <property type="molecule type" value="Genomic_DNA"/>
</dbReference>
<keyword evidence="3 7" id="KW-0540">Nuclease</keyword>
<protein>
    <recommendedName>
        <fullName evidence="7 8">Ribonuclease P protein component</fullName>
        <shortName evidence="7">RNase P protein</shortName>
        <shortName evidence="7">RNaseP protein</shortName>
        <ecNumber evidence="7 8">3.1.26.5</ecNumber>
    </recommendedName>
    <alternativeName>
        <fullName evidence="7">Protein C5</fullName>
    </alternativeName>
</protein>
<dbReference type="EC" id="3.1.26.5" evidence="7 8"/>
<keyword evidence="6 7" id="KW-0694">RNA-binding</keyword>
<keyword evidence="2 7" id="KW-0819">tRNA processing</keyword>
<comment type="subunit">
    <text evidence="7">Consists of a catalytic RNA component (M1 or rnpB) and a protein subunit.</text>
</comment>
<dbReference type="PANTHER" id="PTHR33992:SF1">
    <property type="entry name" value="RIBONUCLEASE P PROTEIN COMPONENT"/>
    <property type="match status" value="1"/>
</dbReference>
<dbReference type="GO" id="GO:0004526">
    <property type="term" value="F:ribonuclease P activity"/>
    <property type="evidence" value="ECO:0007669"/>
    <property type="project" value="UniProtKB-UniRule"/>
</dbReference>
<organism evidence="9 10">
    <name type="scientific">Mycetocola zhadangensis</name>
    <dbReference type="NCBI Taxonomy" id="1164595"/>
    <lineage>
        <taxon>Bacteria</taxon>
        <taxon>Bacillati</taxon>
        <taxon>Actinomycetota</taxon>
        <taxon>Actinomycetes</taxon>
        <taxon>Micrococcales</taxon>
        <taxon>Microbacteriaceae</taxon>
        <taxon>Mycetocola</taxon>
    </lineage>
</organism>
<evidence type="ECO:0000256" key="4">
    <source>
        <dbReference type="ARBA" id="ARBA00022759"/>
    </source>
</evidence>
<dbReference type="RefSeq" id="WP_121659100.1">
    <property type="nucleotide sequence ID" value="NZ_BMEK01000002.1"/>
</dbReference>
<dbReference type="Gene3D" id="3.30.230.10">
    <property type="match status" value="1"/>
</dbReference>
<dbReference type="InterPro" id="IPR000100">
    <property type="entry name" value="RNase_P"/>
</dbReference>
<dbReference type="HAMAP" id="MF_00227">
    <property type="entry name" value="RNase_P"/>
    <property type="match status" value="1"/>
</dbReference>
<comment type="caution">
    <text evidence="9">The sequence shown here is derived from an EMBL/GenBank/DDBJ whole genome shotgun (WGS) entry which is preliminary data.</text>
</comment>
<evidence type="ECO:0000313" key="9">
    <source>
        <dbReference type="EMBL" id="RLQ84056.1"/>
    </source>
</evidence>
<reference evidence="9 10" key="1">
    <citation type="submission" date="2018-10" db="EMBL/GenBank/DDBJ databases">
        <authorList>
            <person name="Li J."/>
        </authorList>
    </citation>
    <scope>NUCLEOTIDE SEQUENCE [LARGE SCALE GENOMIC DNA]</scope>
    <source>
        <strain evidence="9 10">ZD1-4</strain>
    </source>
</reference>
<keyword evidence="5 7" id="KW-0378">Hydrolase</keyword>
<name>A0A3L7J0N3_9MICO</name>
<evidence type="ECO:0000256" key="7">
    <source>
        <dbReference type="HAMAP-Rule" id="MF_00227"/>
    </source>
</evidence>
<keyword evidence="10" id="KW-1185">Reference proteome</keyword>
<dbReference type="PANTHER" id="PTHR33992">
    <property type="entry name" value="RIBONUCLEASE P PROTEIN COMPONENT"/>
    <property type="match status" value="1"/>
</dbReference>
<dbReference type="GO" id="GO:0042781">
    <property type="term" value="F:3'-tRNA processing endoribonuclease activity"/>
    <property type="evidence" value="ECO:0007669"/>
    <property type="project" value="TreeGrafter"/>
</dbReference>
<dbReference type="GO" id="GO:0000049">
    <property type="term" value="F:tRNA binding"/>
    <property type="evidence" value="ECO:0007669"/>
    <property type="project" value="UniProtKB-UniRule"/>
</dbReference>
<dbReference type="NCBIfam" id="TIGR00188">
    <property type="entry name" value="rnpA"/>
    <property type="match status" value="1"/>
</dbReference>
<comment type="similarity">
    <text evidence="7">Belongs to the RnpA family.</text>
</comment>
<dbReference type="SUPFAM" id="SSF54211">
    <property type="entry name" value="Ribosomal protein S5 domain 2-like"/>
    <property type="match status" value="1"/>
</dbReference>
<comment type="catalytic activity">
    <reaction evidence="7">
        <text>Endonucleolytic cleavage of RNA, removing 5'-extranucleotides from tRNA precursor.</text>
        <dbReference type="EC" id="3.1.26.5"/>
    </reaction>
</comment>
<evidence type="ECO:0000256" key="3">
    <source>
        <dbReference type="ARBA" id="ARBA00022722"/>
    </source>
</evidence>
<dbReference type="Pfam" id="PF00825">
    <property type="entry name" value="Ribonuclease_P"/>
    <property type="match status" value="1"/>
</dbReference>
<gene>
    <name evidence="7 9" type="primary">rnpA</name>
    <name evidence="9" type="ORF">D9V28_07380</name>
</gene>
<dbReference type="InterPro" id="IPR014721">
    <property type="entry name" value="Ribsml_uS5_D2-typ_fold_subgr"/>
</dbReference>
<dbReference type="PROSITE" id="PS00648">
    <property type="entry name" value="RIBONUCLEASE_P"/>
    <property type="match status" value="1"/>
</dbReference>
<comment type="function">
    <text evidence="1 7">RNaseP catalyzes the removal of the 5'-leader sequence from pre-tRNA to produce the mature 5'-terminus. It can also cleave other RNA substrates such as 4.5S RNA. The protein component plays an auxiliary but essential role in vivo by binding to the 5'-leader sequence and broadening the substrate specificity of the ribozyme.</text>
</comment>
<evidence type="ECO:0000313" key="10">
    <source>
        <dbReference type="Proteomes" id="UP000282460"/>
    </source>
</evidence>
<dbReference type="OrthoDB" id="196964at2"/>
<sequence length="113" mass="12433">MLASEQRITSADDYKRVVRRGRRAAGASCVTYQLMNPNGGTPRFGFIVAKTVGNAVVRNRVRRRLKAISHDLAPELPAGVEFVFRALPPAASTPFSELKAELEHSTAKLVSRR</sequence>
<evidence type="ECO:0000256" key="5">
    <source>
        <dbReference type="ARBA" id="ARBA00022801"/>
    </source>
</evidence>
<dbReference type="GO" id="GO:0030677">
    <property type="term" value="C:ribonuclease P complex"/>
    <property type="evidence" value="ECO:0007669"/>
    <property type="project" value="TreeGrafter"/>
</dbReference>
<dbReference type="Proteomes" id="UP000282460">
    <property type="component" value="Unassembled WGS sequence"/>
</dbReference>
<evidence type="ECO:0000256" key="6">
    <source>
        <dbReference type="ARBA" id="ARBA00022884"/>
    </source>
</evidence>
<evidence type="ECO:0000256" key="2">
    <source>
        <dbReference type="ARBA" id="ARBA00022694"/>
    </source>
</evidence>